<evidence type="ECO:0000256" key="1">
    <source>
        <dbReference type="SAM" id="SignalP"/>
    </source>
</evidence>
<keyword evidence="1" id="KW-0732">Signal</keyword>
<feature type="signal peptide" evidence="1">
    <location>
        <begin position="1"/>
        <end position="18"/>
    </location>
</feature>
<keyword evidence="3" id="KW-1185">Reference proteome</keyword>
<accession>A0A0C3HLB4</accession>
<dbReference type="OrthoDB" id="4876535at2759"/>
<dbReference type="AlphaFoldDB" id="A0A0C3HLB4"/>
<name>A0A0C3HLB4_OIDMZ</name>
<evidence type="ECO:0000313" key="3">
    <source>
        <dbReference type="Proteomes" id="UP000054321"/>
    </source>
</evidence>
<protein>
    <recommendedName>
        <fullName evidence="4">P/Homo B domain-containing protein</fullName>
    </recommendedName>
</protein>
<organism evidence="2 3">
    <name type="scientific">Oidiodendron maius (strain Zn)</name>
    <dbReference type="NCBI Taxonomy" id="913774"/>
    <lineage>
        <taxon>Eukaryota</taxon>
        <taxon>Fungi</taxon>
        <taxon>Dikarya</taxon>
        <taxon>Ascomycota</taxon>
        <taxon>Pezizomycotina</taxon>
        <taxon>Leotiomycetes</taxon>
        <taxon>Leotiomycetes incertae sedis</taxon>
        <taxon>Myxotrichaceae</taxon>
        <taxon>Oidiodendron</taxon>
    </lineage>
</organism>
<proteinExistence type="predicted"/>
<reference evidence="3" key="2">
    <citation type="submission" date="2015-01" db="EMBL/GenBank/DDBJ databases">
        <title>Evolutionary Origins and Diversification of the Mycorrhizal Mutualists.</title>
        <authorList>
            <consortium name="DOE Joint Genome Institute"/>
            <consortium name="Mycorrhizal Genomics Consortium"/>
            <person name="Kohler A."/>
            <person name="Kuo A."/>
            <person name="Nagy L.G."/>
            <person name="Floudas D."/>
            <person name="Copeland A."/>
            <person name="Barry K.W."/>
            <person name="Cichocki N."/>
            <person name="Veneault-Fourrey C."/>
            <person name="LaButti K."/>
            <person name="Lindquist E.A."/>
            <person name="Lipzen A."/>
            <person name="Lundell T."/>
            <person name="Morin E."/>
            <person name="Murat C."/>
            <person name="Riley R."/>
            <person name="Ohm R."/>
            <person name="Sun H."/>
            <person name="Tunlid A."/>
            <person name="Henrissat B."/>
            <person name="Grigoriev I.V."/>
            <person name="Hibbett D.S."/>
            <person name="Martin F."/>
        </authorList>
    </citation>
    <scope>NUCLEOTIDE SEQUENCE [LARGE SCALE GENOMIC DNA]</scope>
    <source>
        <strain evidence="3">Zn</strain>
    </source>
</reference>
<feature type="chain" id="PRO_5002165446" description="P/Homo B domain-containing protein" evidence="1">
    <location>
        <begin position="19"/>
        <end position="204"/>
    </location>
</feature>
<evidence type="ECO:0008006" key="4">
    <source>
        <dbReference type="Google" id="ProtNLM"/>
    </source>
</evidence>
<dbReference type="EMBL" id="KN832870">
    <property type="protein sequence ID" value="KIN09026.1"/>
    <property type="molecule type" value="Genomic_DNA"/>
</dbReference>
<sequence>MFCKRIVSVLALTTGILAATPVTSADGLIFNVLLANQATAGGPFDLAVRLNEYNPLIGFPTYLDFYVGVDSNSPKLVGNLESGVIYSQGIGPNGEPYNDTYTLYINLQEDLGNTTLYTTGFGNITADATFLDNGWQLTPSGGDATSYELVHSQPDGILSGWRLCVADFDSEYGPWSNLQYVTYTGTPEEYPYCEDVTVQTTVTS</sequence>
<gene>
    <name evidence="2" type="ORF">OIDMADRAFT_48862</name>
</gene>
<evidence type="ECO:0000313" key="2">
    <source>
        <dbReference type="EMBL" id="KIN09026.1"/>
    </source>
</evidence>
<dbReference type="HOGENOM" id="CLU_1349099_0_0_1"/>
<reference evidence="2 3" key="1">
    <citation type="submission" date="2014-04" db="EMBL/GenBank/DDBJ databases">
        <authorList>
            <consortium name="DOE Joint Genome Institute"/>
            <person name="Kuo A."/>
            <person name="Martino E."/>
            <person name="Perotto S."/>
            <person name="Kohler A."/>
            <person name="Nagy L.G."/>
            <person name="Floudas D."/>
            <person name="Copeland A."/>
            <person name="Barry K.W."/>
            <person name="Cichocki N."/>
            <person name="Veneault-Fourrey C."/>
            <person name="LaButti K."/>
            <person name="Lindquist E.A."/>
            <person name="Lipzen A."/>
            <person name="Lundell T."/>
            <person name="Morin E."/>
            <person name="Murat C."/>
            <person name="Sun H."/>
            <person name="Tunlid A."/>
            <person name="Henrissat B."/>
            <person name="Grigoriev I.V."/>
            <person name="Hibbett D.S."/>
            <person name="Martin F."/>
            <person name="Nordberg H.P."/>
            <person name="Cantor M.N."/>
            <person name="Hua S.X."/>
        </authorList>
    </citation>
    <scope>NUCLEOTIDE SEQUENCE [LARGE SCALE GENOMIC DNA]</scope>
    <source>
        <strain evidence="2 3">Zn</strain>
    </source>
</reference>
<dbReference type="InParanoid" id="A0A0C3HLB4"/>
<dbReference type="Proteomes" id="UP000054321">
    <property type="component" value="Unassembled WGS sequence"/>
</dbReference>